<evidence type="ECO:0000259" key="1">
    <source>
        <dbReference type="Pfam" id="PF08378"/>
    </source>
</evidence>
<dbReference type="EMBL" id="SCWF01000006">
    <property type="protein sequence ID" value="TDM13983.1"/>
    <property type="molecule type" value="Genomic_DNA"/>
</dbReference>
<dbReference type="RefSeq" id="WP_133451844.1">
    <property type="nucleotide sequence ID" value="NZ_SCWF01000006.1"/>
</dbReference>
<evidence type="ECO:0000313" key="3">
    <source>
        <dbReference type="Proteomes" id="UP000294843"/>
    </source>
</evidence>
<reference evidence="2 3" key="1">
    <citation type="submission" date="2019-01" db="EMBL/GenBank/DDBJ databases">
        <title>Draft genome sequences of the type strains of six Macrococcus species.</title>
        <authorList>
            <person name="Mazhar S."/>
            <person name="Altermann E."/>
            <person name="Hill C."/>
            <person name="Mcauliffe O."/>
        </authorList>
    </citation>
    <scope>NUCLEOTIDE SEQUENCE [LARGE SCALE GENOMIC DNA]</scope>
    <source>
        <strain evidence="2 3">ATCC 51825</strain>
    </source>
</reference>
<keyword evidence="3" id="KW-1185">Reference proteome</keyword>
<dbReference type="InterPro" id="IPR011528">
    <property type="entry name" value="NERD"/>
</dbReference>
<dbReference type="Proteomes" id="UP000294843">
    <property type="component" value="Unassembled WGS sequence"/>
</dbReference>
<gene>
    <name evidence="2" type="ORF">ERX55_06940</name>
</gene>
<sequence>MFIKIHEPSEFQQFLLAAEQRLILNDHDDMKLSNYLRGIAGESLFYELIKNTDCIKLWDFHLKYRGSSQYDFLIWHQDTLLHFDIKNFTGHYKIINQQFVSERDYVHTDVTSQLNKAHYKLESFLKHQQMASKVISKTVFINPDFSLAAENIPQHVILPQQSQKVAEFISSIVPLPIHSTYAERMRMFHYSGAHYDRIHYYPFDSYTKGMRCDKCRKLMMQHQPKKRYVRCQHCQHRSDNKTAMIHLLNEMSLLKNDSLTTAEVSQWSGFSKATVRRLLQEICAKNGANKNRTYQLPEVL</sequence>
<dbReference type="Pfam" id="PF08378">
    <property type="entry name" value="NERD"/>
    <property type="match status" value="1"/>
</dbReference>
<accession>A0A4R6C0D5</accession>
<name>A0A4R6C0D5_9STAP</name>
<dbReference type="AlphaFoldDB" id="A0A4R6C0D5"/>
<protein>
    <submittedName>
        <fullName evidence="2">NERD domain-containing protein</fullName>
    </submittedName>
</protein>
<comment type="caution">
    <text evidence="2">The sequence shown here is derived from an EMBL/GenBank/DDBJ whole genome shotgun (WGS) entry which is preliminary data.</text>
</comment>
<evidence type="ECO:0000313" key="2">
    <source>
        <dbReference type="EMBL" id="TDM13983.1"/>
    </source>
</evidence>
<proteinExistence type="predicted"/>
<dbReference type="OrthoDB" id="2417001at2"/>
<organism evidence="2 3">
    <name type="scientific">Macrococcus bovicus</name>
    <dbReference type="NCBI Taxonomy" id="69968"/>
    <lineage>
        <taxon>Bacteria</taxon>
        <taxon>Bacillati</taxon>
        <taxon>Bacillota</taxon>
        <taxon>Bacilli</taxon>
        <taxon>Bacillales</taxon>
        <taxon>Staphylococcaceae</taxon>
        <taxon>Macrococcus</taxon>
    </lineage>
</organism>
<feature type="domain" description="NERD" evidence="1">
    <location>
        <begin position="37"/>
        <end position="140"/>
    </location>
</feature>